<keyword evidence="1" id="KW-0175">Coiled coil</keyword>
<evidence type="ECO:0000256" key="2">
    <source>
        <dbReference type="SAM" id="MobiDB-lite"/>
    </source>
</evidence>
<proteinExistence type="predicted"/>
<gene>
    <name evidence="3" type="ORF">BGZ65_005701</name>
</gene>
<reference evidence="3" key="1">
    <citation type="journal article" date="2020" name="Fungal Divers.">
        <title>Resolving the Mortierellaceae phylogeny through synthesis of multi-gene phylogenetics and phylogenomics.</title>
        <authorList>
            <person name="Vandepol N."/>
            <person name="Liber J."/>
            <person name="Desiro A."/>
            <person name="Na H."/>
            <person name="Kennedy M."/>
            <person name="Barry K."/>
            <person name="Grigoriev I.V."/>
            <person name="Miller A.N."/>
            <person name="O'Donnell K."/>
            <person name="Stajich J.E."/>
            <person name="Bonito G."/>
        </authorList>
    </citation>
    <scope>NUCLEOTIDE SEQUENCE</scope>
    <source>
        <strain evidence="3">MES-2147</strain>
    </source>
</reference>
<feature type="compositionally biased region" description="Basic and acidic residues" evidence="2">
    <location>
        <begin position="104"/>
        <end position="116"/>
    </location>
</feature>
<accession>A0A9P6M811</accession>
<name>A0A9P6M811_9FUNG</name>
<sequence length="297" mass="34054">MNNDSSKQLSQAFRNPSTLKVANIPTVIDLKTGRPIILWRYIQAAFEKAKAILNGDSLVSFMIDENNNEVIPLRIAYHPGIVLDVIMETISIGEAVRLSQIHSAGKEESKDHDDRSNQTVSTSTIADNKNDQSLIIYPKTIPEVSPSSFMLTHNPLHNDSLLTIMSGQAIMKQSMDQNFELLKDEVTKNKELQHQIVHLQELQQQTGQQLLKKQEEILQAHQHNSQELLKKQNELQQLQEKQQHTSQELLRKQEELLTKQKEMKQMQQRALDRLVNLQTSVQAVLTQTYELHEYPIP</sequence>
<feature type="region of interest" description="Disordered" evidence="2">
    <location>
        <begin position="103"/>
        <end position="124"/>
    </location>
</feature>
<feature type="coiled-coil region" evidence="1">
    <location>
        <begin position="182"/>
        <end position="269"/>
    </location>
</feature>
<evidence type="ECO:0000256" key="1">
    <source>
        <dbReference type="SAM" id="Coils"/>
    </source>
</evidence>
<dbReference type="EMBL" id="JAAAHW010003926">
    <property type="protein sequence ID" value="KAF9979997.1"/>
    <property type="molecule type" value="Genomic_DNA"/>
</dbReference>
<protein>
    <submittedName>
        <fullName evidence="3">Uncharacterized protein</fullName>
    </submittedName>
</protein>
<keyword evidence="4" id="KW-1185">Reference proteome</keyword>
<feature type="non-terminal residue" evidence="3">
    <location>
        <position position="1"/>
    </location>
</feature>
<organism evidence="3 4">
    <name type="scientific">Modicella reniformis</name>
    <dbReference type="NCBI Taxonomy" id="1440133"/>
    <lineage>
        <taxon>Eukaryota</taxon>
        <taxon>Fungi</taxon>
        <taxon>Fungi incertae sedis</taxon>
        <taxon>Mucoromycota</taxon>
        <taxon>Mortierellomycotina</taxon>
        <taxon>Mortierellomycetes</taxon>
        <taxon>Mortierellales</taxon>
        <taxon>Mortierellaceae</taxon>
        <taxon>Modicella</taxon>
    </lineage>
</organism>
<evidence type="ECO:0000313" key="3">
    <source>
        <dbReference type="EMBL" id="KAF9979997.1"/>
    </source>
</evidence>
<comment type="caution">
    <text evidence="3">The sequence shown here is derived from an EMBL/GenBank/DDBJ whole genome shotgun (WGS) entry which is preliminary data.</text>
</comment>
<dbReference type="AlphaFoldDB" id="A0A9P6M811"/>
<dbReference type="Proteomes" id="UP000749646">
    <property type="component" value="Unassembled WGS sequence"/>
</dbReference>
<evidence type="ECO:0000313" key="4">
    <source>
        <dbReference type="Proteomes" id="UP000749646"/>
    </source>
</evidence>